<dbReference type="Gene3D" id="3.40.50.720">
    <property type="entry name" value="NAD(P)-binding Rossmann-like Domain"/>
    <property type="match status" value="1"/>
</dbReference>
<proteinExistence type="predicted"/>
<gene>
    <name evidence="1" type="ordered locus">Caul_0494</name>
</gene>
<reference evidence="1" key="1">
    <citation type="submission" date="2008-01" db="EMBL/GenBank/DDBJ databases">
        <title>Complete sequence of chromosome of Caulobacter sp. K31.</title>
        <authorList>
            <consortium name="US DOE Joint Genome Institute"/>
            <person name="Copeland A."/>
            <person name="Lucas S."/>
            <person name="Lapidus A."/>
            <person name="Barry K."/>
            <person name="Glavina del Rio T."/>
            <person name="Dalin E."/>
            <person name="Tice H."/>
            <person name="Pitluck S."/>
            <person name="Bruce D."/>
            <person name="Goodwin L."/>
            <person name="Thompson L.S."/>
            <person name="Brettin T."/>
            <person name="Detter J.C."/>
            <person name="Han C."/>
            <person name="Schmutz J."/>
            <person name="Larimer F."/>
            <person name="Land M."/>
            <person name="Hauser L."/>
            <person name="Kyrpides N."/>
            <person name="Kim E."/>
            <person name="Stephens C."/>
            <person name="Richardson P."/>
        </authorList>
    </citation>
    <scope>NUCLEOTIDE SEQUENCE [LARGE SCALE GENOMIC DNA]</scope>
    <source>
        <strain evidence="1">K31</strain>
    </source>
</reference>
<dbReference type="EMBL" id="CP000927">
    <property type="protein sequence ID" value="ABZ69628.1"/>
    <property type="molecule type" value="Genomic_DNA"/>
</dbReference>
<evidence type="ECO:0000313" key="1">
    <source>
        <dbReference type="EMBL" id="ABZ69628.1"/>
    </source>
</evidence>
<protein>
    <submittedName>
        <fullName evidence="1">Saccharopine dehydrogenase</fullName>
    </submittedName>
</protein>
<dbReference type="eggNOG" id="COG3268">
    <property type="taxonomic scope" value="Bacteria"/>
</dbReference>
<dbReference type="PANTHER" id="PTHR43781:SF1">
    <property type="entry name" value="SACCHAROPINE DEHYDROGENASE"/>
    <property type="match status" value="1"/>
</dbReference>
<dbReference type="AlphaFoldDB" id="B0T6L1"/>
<accession>B0T6L1</accession>
<dbReference type="PANTHER" id="PTHR43781">
    <property type="entry name" value="SACCHAROPINE DEHYDROGENASE"/>
    <property type="match status" value="1"/>
</dbReference>
<organism evidence="1">
    <name type="scientific">Caulobacter sp. (strain K31)</name>
    <dbReference type="NCBI Taxonomy" id="366602"/>
    <lineage>
        <taxon>Bacteria</taxon>
        <taxon>Pseudomonadati</taxon>
        <taxon>Pseudomonadota</taxon>
        <taxon>Alphaproteobacteria</taxon>
        <taxon>Caulobacterales</taxon>
        <taxon>Caulobacteraceae</taxon>
        <taxon>Caulobacter</taxon>
    </lineage>
</organism>
<name>B0T6L1_CAUSK</name>
<dbReference type="HOGENOM" id="CLU_885417_0_0_5"/>
<sequence length="371" mass="38202">MALHGRWHRGGSSRGETMTAVWILGATGRTGSVIATNLAAAGVGLVLVGRDGPALQHLADKIGGNPRVLATASLEKIKTELDGAGPTVVVNLIGPFAETALPFIKACAPGSGYLDLSNDRAATAAILDLDQKARTTGRCLVSGAGWGVLAAESTVLMLCKDRPPAARVRVDLAPFINASGRIGETFAATLVEAMAVGAQIYEDGRLTRARIGDRSETLIAPDGSKIRTGVVSSGDLEAARRASGAAFAVAASTLAPSSGGARAAMSAIVFLLGFRSAREVAKRLLANVVAPPAKGAPKSSWAHARVEWADGTMRETWLRAGEGMAFTCKVATEVALRLSRGEGRPGAFTPAALFGPELAEAAGAKFIGERR</sequence>
<dbReference type="InterPro" id="IPR036291">
    <property type="entry name" value="NAD(P)-bd_dom_sf"/>
</dbReference>
<dbReference type="KEGG" id="cak:Caul_0494"/>
<dbReference type="SUPFAM" id="SSF51735">
    <property type="entry name" value="NAD(P)-binding Rossmann-fold domains"/>
    <property type="match status" value="1"/>
</dbReference>